<feature type="compositionally biased region" description="Acidic residues" evidence="1">
    <location>
        <begin position="345"/>
        <end position="363"/>
    </location>
</feature>
<sequence>MARHRRRPEAPPALLLPAARLSRHLHQRLRIPQLRVFFLRHATARWERLPRPSKAPWPRCMKGMFLAFDPVVSRHYEVFFFPIEKVQTHGEMQHMWITEELHLRTLFGEDQLHEEQEASAPSRPCVQASSQDAKIAVPEQHEEFHVHSQGVKEAKDNVVSLLVFSSQTNQWETREFLPGRCAPEHLYDIMMTPWDKYKKIWWSAEYWHGSLYVHCHNDILMILHCFECTYELVQLPGEAHDARFYEMPTRSILASQEKGIRYAALDDCQLQVWSLAKSSDGLLGWMLEHEADLDPYMVSYETLAKIKPRVTWDAVKTSKKSVILCQHGYSVEGLADEKGHHDTADEVDDDDNGVEEEETESIEGSEHSWDSDEDNFIDIDIDKCANYAGPALRGIMGLHPHKDVLLLNTSSFAMAYHLSTSRMQYLGERLVRDPCQHAHGIRRAFPYRPCYVDMLPTRKIPCSRCLWSYSYSRQ</sequence>
<feature type="compositionally biased region" description="Basic and acidic residues" evidence="1">
    <location>
        <begin position="335"/>
        <end position="344"/>
    </location>
</feature>
<accession>A0A3B6NWY9</accession>
<dbReference type="EnsemblPlants" id="TraesCS6A02G401400.1">
    <property type="protein sequence ID" value="TraesCS6A02G401400.1.cds1"/>
    <property type="gene ID" value="TraesCS6A02G401400"/>
</dbReference>
<reference evidence="2" key="1">
    <citation type="submission" date="2018-08" db="EMBL/GenBank/DDBJ databases">
        <authorList>
            <person name="Rossello M."/>
        </authorList>
    </citation>
    <scope>NUCLEOTIDE SEQUENCE [LARGE SCALE GENOMIC DNA]</scope>
    <source>
        <strain evidence="2">cv. Chinese Spring</strain>
    </source>
</reference>
<protein>
    <recommendedName>
        <fullName evidence="4">F-box associated domain-containing protein</fullName>
    </recommendedName>
</protein>
<dbReference type="PANTHER" id="PTHR34591">
    <property type="entry name" value="OS03G0653100 PROTEIN-RELATED"/>
    <property type="match status" value="1"/>
</dbReference>
<dbReference type="Gramene" id="TraesCLE_scaffold_083774_01G000100.1">
    <property type="protein sequence ID" value="TraesCLE_scaffold_083774_01G000100.1"/>
    <property type="gene ID" value="TraesCLE_scaffold_083774_01G000100"/>
</dbReference>
<organism evidence="2">
    <name type="scientific">Triticum aestivum</name>
    <name type="common">Wheat</name>
    <dbReference type="NCBI Taxonomy" id="4565"/>
    <lineage>
        <taxon>Eukaryota</taxon>
        <taxon>Viridiplantae</taxon>
        <taxon>Streptophyta</taxon>
        <taxon>Embryophyta</taxon>
        <taxon>Tracheophyta</taxon>
        <taxon>Spermatophyta</taxon>
        <taxon>Magnoliopsida</taxon>
        <taxon>Liliopsida</taxon>
        <taxon>Poales</taxon>
        <taxon>Poaceae</taxon>
        <taxon>BOP clade</taxon>
        <taxon>Pooideae</taxon>
        <taxon>Triticodae</taxon>
        <taxon>Triticeae</taxon>
        <taxon>Triticinae</taxon>
        <taxon>Triticum</taxon>
    </lineage>
</organism>
<evidence type="ECO:0000313" key="2">
    <source>
        <dbReference type="EnsemblPlants" id="TraesCS6A02G401400.1.cds1"/>
    </source>
</evidence>
<reference evidence="2" key="2">
    <citation type="submission" date="2018-10" db="UniProtKB">
        <authorList>
            <consortium name="EnsemblPlants"/>
        </authorList>
    </citation>
    <scope>IDENTIFICATION</scope>
</reference>
<dbReference type="STRING" id="4565.A0A3B6NWY9"/>
<dbReference type="Gramene" id="TraesCS6A03G1005900.1">
    <property type="protein sequence ID" value="TraesCS6A03G1005900.1.CDS1"/>
    <property type="gene ID" value="TraesCS6A03G1005900"/>
</dbReference>
<dbReference type="Gramene" id="TraesCS6A02G401400.1">
    <property type="protein sequence ID" value="TraesCS6A02G401400.1.cds1"/>
    <property type="gene ID" value="TraesCS6A02G401400"/>
</dbReference>
<evidence type="ECO:0008006" key="4">
    <source>
        <dbReference type="Google" id="ProtNLM"/>
    </source>
</evidence>
<name>A0A3B6NWY9_WHEAT</name>
<proteinExistence type="predicted"/>
<dbReference type="Gramene" id="TraesROB_scaffold_100722_01G000200.1">
    <property type="protein sequence ID" value="TraesROB_scaffold_100722_01G000200.1"/>
    <property type="gene ID" value="TraesROB_scaffold_100722_01G000200"/>
</dbReference>
<keyword evidence="3" id="KW-1185">Reference proteome</keyword>
<evidence type="ECO:0000256" key="1">
    <source>
        <dbReference type="SAM" id="MobiDB-lite"/>
    </source>
</evidence>
<evidence type="ECO:0000313" key="3">
    <source>
        <dbReference type="Proteomes" id="UP000019116"/>
    </source>
</evidence>
<dbReference type="PANTHER" id="PTHR34591:SF33">
    <property type="entry name" value="F-BOX DOMAIN-CONTAINING PROTEIN"/>
    <property type="match status" value="1"/>
</dbReference>
<dbReference type="AlphaFoldDB" id="A0A3B6NWY9"/>
<feature type="region of interest" description="Disordered" evidence="1">
    <location>
        <begin position="335"/>
        <end position="373"/>
    </location>
</feature>
<dbReference type="OMA" id="HEADLDP"/>
<dbReference type="Proteomes" id="UP000019116">
    <property type="component" value="Chromosome 6A"/>
</dbReference>